<feature type="domain" description="HTH cro/C1-type" evidence="1">
    <location>
        <begin position="12"/>
        <end position="68"/>
    </location>
</feature>
<sequence>MKPLSPTFAQEVRRLRNERGLSLSRLTDLVPYSKGHLSKIENGQVRPNPEMAKILDDVLQAGGRLIELADAPVRPIPSDHAALRTYDSMFDHHRALGRRLSPGVVLVSLRPQVDVLSSLARSADDPGLSRGLWLLAARYAEYAGWMEQERGDDASAAEMTRRAVQYAAKGGDRELEAWALVRAAEFALYRGDARGTVSFARRAGESSSPAMRSAAALREAQGYALAGAADRCERALDRAAQLQEAVQESPYGTTSLVDQVAVHRAWSFYDLGRYAEAAAILDTQVPLIAPSGLRARTRFGLRRALAHAAAGDVDHACELVADLLDDIRQVQSATVHIDLTAFSRLLSRLRPAAGREVAGEISDILFSCS</sequence>
<evidence type="ECO:0000313" key="2">
    <source>
        <dbReference type="EMBL" id="GGU31352.1"/>
    </source>
</evidence>
<dbReference type="InterPro" id="IPR011990">
    <property type="entry name" value="TPR-like_helical_dom_sf"/>
</dbReference>
<evidence type="ECO:0000313" key="3">
    <source>
        <dbReference type="Proteomes" id="UP000649573"/>
    </source>
</evidence>
<dbReference type="Pfam" id="PF13560">
    <property type="entry name" value="HTH_31"/>
    <property type="match status" value="1"/>
</dbReference>
<name>A0ABQ2UG01_9PSEU</name>
<dbReference type="CDD" id="cd00093">
    <property type="entry name" value="HTH_XRE"/>
    <property type="match status" value="1"/>
</dbReference>
<accession>A0ABQ2UG01</accession>
<organism evidence="2 3">
    <name type="scientific">Lentzea flava</name>
    <dbReference type="NCBI Taxonomy" id="103732"/>
    <lineage>
        <taxon>Bacteria</taxon>
        <taxon>Bacillati</taxon>
        <taxon>Actinomycetota</taxon>
        <taxon>Actinomycetes</taxon>
        <taxon>Pseudonocardiales</taxon>
        <taxon>Pseudonocardiaceae</taxon>
        <taxon>Lentzea</taxon>
    </lineage>
</organism>
<reference evidence="3" key="1">
    <citation type="journal article" date="2019" name="Int. J. Syst. Evol. Microbiol.">
        <title>The Global Catalogue of Microorganisms (GCM) 10K type strain sequencing project: providing services to taxonomists for standard genome sequencing and annotation.</title>
        <authorList>
            <consortium name="The Broad Institute Genomics Platform"/>
            <consortium name="The Broad Institute Genome Sequencing Center for Infectious Disease"/>
            <person name="Wu L."/>
            <person name="Ma J."/>
        </authorList>
    </citation>
    <scope>NUCLEOTIDE SEQUENCE [LARGE SCALE GENOMIC DNA]</scope>
    <source>
        <strain evidence="3">JCM 3296</strain>
    </source>
</reference>
<keyword evidence="3" id="KW-1185">Reference proteome</keyword>
<evidence type="ECO:0000259" key="1">
    <source>
        <dbReference type="PROSITE" id="PS50943"/>
    </source>
</evidence>
<dbReference type="Gene3D" id="1.10.260.40">
    <property type="entry name" value="lambda repressor-like DNA-binding domains"/>
    <property type="match status" value="1"/>
</dbReference>
<gene>
    <name evidence="2" type="ORF">GCM10010178_24590</name>
</gene>
<dbReference type="InterPro" id="IPR001387">
    <property type="entry name" value="Cro/C1-type_HTH"/>
</dbReference>
<proteinExistence type="predicted"/>
<dbReference type="PROSITE" id="PS50943">
    <property type="entry name" value="HTH_CROC1"/>
    <property type="match status" value="1"/>
</dbReference>
<dbReference type="SMART" id="SM00530">
    <property type="entry name" value="HTH_XRE"/>
    <property type="match status" value="1"/>
</dbReference>
<dbReference type="SUPFAM" id="SSF48452">
    <property type="entry name" value="TPR-like"/>
    <property type="match status" value="1"/>
</dbReference>
<comment type="caution">
    <text evidence="2">The sequence shown here is derived from an EMBL/GenBank/DDBJ whole genome shotgun (WGS) entry which is preliminary data.</text>
</comment>
<dbReference type="SUPFAM" id="SSF47413">
    <property type="entry name" value="lambda repressor-like DNA-binding domains"/>
    <property type="match status" value="1"/>
</dbReference>
<dbReference type="InterPro" id="IPR010982">
    <property type="entry name" value="Lambda_DNA-bd_dom_sf"/>
</dbReference>
<protein>
    <submittedName>
        <fullName evidence="2">Transcriptional regulator</fullName>
    </submittedName>
</protein>
<dbReference type="EMBL" id="BMRE01000007">
    <property type="protein sequence ID" value="GGU31352.1"/>
    <property type="molecule type" value="Genomic_DNA"/>
</dbReference>
<dbReference type="Proteomes" id="UP000649573">
    <property type="component" value="Unassembled WGS sequence"/>
</dbReference>